<dbReference type="EMBL" id="AGXS01000020">
    <property type="protein sequence ID" value="EIY47917.1"/>
    <property type="molecule type" value="Genomic_DNA"/>
</dbReference>
<dbReference type="Proteomes" id="UP000003089">
    <property type="component" value="Unassembled WGS sequence"/>
</dbReference>
<dbReference type="STRING" id="997884.HMPREF1068_02996"/>
<name>I8XCW9_9BACE</name>
<dbReference type="PATRIC" id="fig|997884.3.peg.3076"/>
<keyword evidence="2" id="KW-1185">Reference proteome</keyword>
<proteinExistence type="predicted"/>
<dbReference type="PROSITE" id="PS51257">
    <property type="entry name" value="PROKAR_LIPOPROTEIN"/>
    <property type="match status" value="1"/>
</dbReference>
<protein>
    <submittedName>
        <fullName evidence="1">Uncharacterized protein</fullName>
    </submittedName>
</protein>
<dbReference type="HOGENOM" id="CLU_134477_0_0_10"/>
<dbReference type="RefSeq" id="WP_007486165.1">
    <property type="nucleotide sequence ID" value="NZ_JH724315.1"/>
</dbReference>
<sequence length="169" mass="19569">MKKNTFIILGSLAFLSCGETVYRENNYMFRLPQKDVFVKTSKRPGGKFVVFFAQDSLSLNNSKDSIEFRTGENTISLIVSVTDVYLRTFYPLGLKDTGNGEYQLVRMTYPSDIESIGRNKFNIEVFPDSIFNIFYEKDLPEYTLIRIDTRGYNIFINQKQIKKGNIYGE</sequence>
<evidence type="ECO:0000313" key="1">
    <source>
        <dbReference type="EMBL" id="EIY47917.1"/>
    </source>
</evidence>
<organism evidence="1 2">
    <name type="scientific">Bacteroides nordii CL02T12C05</name>
    <dbReference type="NCBI Taxonomy" id="997884"/>
    <lineage>
        <taxon>Bacteria</taxon>
        <taxon>Pseudomonadati</taxon>
        <taxon>Bacteroidota</taxon>
        <taxon>Bacteroidia</taxon>
        <taxon>Bacteroidales</taxon>
        <taxon>Bacteroidaceae</taxon>
        <taxon>Bacteroides</taxon>
    </lineage>
</organism>
<evidence type="ECO:0000313" key="2">
    <source>
        <dbReference type="Proteomes" id="UP000003089"/>
    </source>
</evidence>
<reference evidence="1 2" key="1">
    <citation type="submission" date="2012-02" db="EMBL/GenBank/DDBJ databases">
        <title>The Genome Sequence of Bacteroides nordii CL02T12C05.</title>
        <authorList>
            <consortium name="The Broad Institute Genome Sequencing Platform"/>
            <person name="Earl A."/>
            <person name="Ward D."/>
            <person name="Feldgarden M."/>
            <person name="Gevers D."/>
            <person name="Zitomersky N.L."/>
            <person name="Coyne M.J."/>
            <person name="Comstock L.E."/>
            <person name="Young S.K."/>
            <person name="Zeng Q."/>
            <person name="Gargeya S."/>
            <person name="Fitzgerald M."/>
            <person name="Haas B."/>
            <person name="Abouelleil A."/>
            <person name="Alvarado L."/>
            <person name="Arachchi H.M."/>
            <person name="Berlin A."/>
            <person name="Chapman S.B."/>
            <person name="Gearin G."/>
            <person name="Goldberg J."/>
            <person name="Griggs A."/>
            <person name="Gujja S."/>
            <person name="Hansen M."/>
            <person name="Heiman D."/>
            <person name="Howarth C."/>
            <person name="Larimer J."/>
            <person name="Lui A."/>
            <person name="MacDonald P.J.P."/>
            <person name="McCowen C."/>
            <person name="Montmayeur A."/>
            <person name="Murphy C."/>
            <person name="Neiman D."/>
            <person name="Pearson M."/>
            <person name="Priest M."/>
            <person name="Roberts A."/>
            <person name="Saif S."/>
            <person name="Shea T."/>
            <person name="Sisk P."/>
            <person name="Stolte C."/>
            <person name="Sykes S."/>
            <person name="Wortman J."/>
            <person name="Nusbaum C."/>
            <person name="Birren B."/>
        </authorList>
    </citation>
    <scope>NUCLEOTIDE SEQUENCE [LARGE SCALE GENOMIC DNA]</scope>
    <source>
        <strain evidence="1 2">CL02T12C05</strain>
    </source>
</reference>
<gene>
    <name evidence="1" type="ORF">HMPREF1068_02996</name>
</gene>
<accession>I8XCW9</accession>
<comment type="caution">
    <text evidence="1">The sequence shown here is derived from an EMBL/GenBank/DDBJ whole genome shotgun (WGS) entry which is preliminary data.</text>
</comment>
<dbReference type="AlphaFoldDB" id="I8XCW9"/>